<keyword evidence="3" id="KW-1185">Reference proteome</keyword>
<protein>
    <submittedName>
        <fullName evidence="2">Uncharacterized protein</fullName>
    </submittedName>
</protein>
<evidence type="ECO:0000313" key="3">
    <source>
        <dbReference type="Proteomes" id="UP000784294"/>
    </source>
</evidence>
<dbReference type="AlphaFoldDB" id="A0A448X0T3"/>
<evidence type="ECO:0000256" key="1">
    <source>
        <dbReference type="SAM" id="MobiDB-lite"/>
    </source>
</evidence>
<feature type="compositionally biased region" description="Polar residues" evidence="1">
    <location>
        <begin position="1"/>
        <end position="21"/>
    </location>
</feature>
<organism evidence="2 3">
    <name type="scientific">Protopolystoma xenopodis</name>
    <dbReference type="NCBI Taxonomy" id="117903"/>
    <lineage>
        <taxon>Eukaryota</taxon>
        <taxon>Metazoa</taxon>
        <taxon>Spiralia</taxon>
        <taxon>Lophotrochozoa</taxon>
        <taxon>Platyhelminthes</taxon>
        <taxon>Monogenea</taxon>
        <taxon>Polyopisthocotylea</taxon>
        <taxon>Polystomatidea</taxon>
        <taxon>Polystomatidae</taxon>
        <taxon>Protopolystoma</taxon>
    </lineage>
</organism>
<dbReference type="EMBL" id="CAAALY010072221">
    <property type="protein sequence ID" value="VEL25194.1"/>
    <property type="molecule type" value="Genomic_DNA"/>
</dbReference>
<accession>A0A448X0T3</accession>
<dbReference type="Proteomes" id="UP000784294">
    <property type="component" value="Unassembled WGS sequence"/>
</dbReference>
<name>A0A448X0T3_9PLAT</name>
<proteinExistence type="predicted"/>
<evidence type="ECO:0000313" key="2">
    <source>
        <dbReference type="EMBL" id="VEL25194.1"/>
    </source>
</evidence>
<comment type="caution">
    <text evidence="2">The sequence shown here is derived from an EMBL/GenBank/DDBJ whole genome shotgun (WGS) entry which is preliminary data.</text>
</comment>
<feature type="region of interest" description="Disordered" evidence="1">
    <location>
        <begin position="1"/>
        <end position="23"/>
    </location>
</feature>
<gene>
    <name evidence="2" type="ORF">PXEA_LOCUS18634</name>
</gene>
<sequence>MSTTGKDSSTHNQDSAMAITTSKDKRPTFDFTSASLHRGSCGGKLTTDTYGFRDDYQLLQPSGRHVEMDQTGILAERKAADRSGLLFSTLSTFAQPIEKGVAHEGEQQNNAFETVLGNGEKDPTYQSQAVLLKTSDYCQLRADKQTKRPTFNKLSSNPAKSTSYQVGMLQKRPTHSSFRSHKQSVGLIIYALVIRCCLLSSRRKHRNLDTCNIYPIATCSLVLAHFLQVRPHFLCKKTTLIGLLRPKSHSTLMVSAYLSPD</sequence>
<reference evidence="2" key="1">
    <citation type="submission" date="2018-11" db="EMBL/GenBank/DDBJ databases">
        <authorList>
            <consortium name="Pathogen Informatics"/>
        </authorList>
    </citation>
    <scope>NUCLEOTIDE SEQUENCE</scope>
</reference>